<evidence type="ECO:0000259" key="16">
    <source>
        <dbReference type="PROSITE" id="PS50056"/>
    </source>
</evidence>
<feature type="domain" description="Tyrosine-protein phosphatase" evidence="15">
    <location>
        <begin position="1039"/>
        <end position="1289"/>
    </location>
</feature>
<evidence type="ECO:0000256" key="14">
    <source>
        <dbReference type="SAM" id="SignalP"/>
    </source>
</evidence>
<evidence type="ECO:0000259" key="15">
    <source>
        <dbReference type="PROSITE" id="PS50055"/>
    </source>
</evidence>
<dbReference type="SUPFAM" id="SSF49265">
    <property type="entry name" value="Fibronectin type III"/>
    <property type="match status" value="2"/>
</dbReference>
<dbReference type="InterPro" id="IPR000387">
    <property type="entry name" value="Tyr_Pase_dom"/>
</dbReference>
<dbReference type="SUPFAM" id="SSF48726">
    <property type="entry name" value="Immunoglobulin"/>
    <property type="match status" value="1"/>
</dbReference>
<dbReference type="PANTHER" id="PTHR46957:SF3">
    <property type="entry name" value="CYTOKINE RECEPTOR"/>
    <property type="match status" value="1"/>
</dbReference>
<evidence type="ECO:0000256" key="11">
    <source>
        <dbReference type="ARBA" id="ARBA00051722"/>
    </source>
</evidence>
<reference evidence="19" key="1">
    <citation type="submission" date="2020-11" db="EMBL/GenBank/DDBJ databases">
        <authorList>
            <person name="Tran Van P."/>
        </authorList>
    </citation>
    <scope>NUCLEOTIDE SEQUENCE</scope>
</reference>
<evidence type="ECO:0000256" key="3">
    <source>
        <dbReference type="ARBA" id="ARBA00022692"/>
    </source>
</evidence>
<dbReference type="PROSITE" id="PS50055">
    <property type="entry name" value="TYR_PHOSPHATASE_PTP"/>
    <property type="match status" value="2"/>
</dbReference>
<feature type="domain" description="Fibronectin type-III" evidence="18">
    <location>
        <begin position="465"/>
        <end position="575"/>
    </location>
</feature>
<dbReference type="OrthoDB" id="6371915at2759"/>
<dbReference type="InterPro" id="IPR007110">
    <property type="entry name" value="Ig-like_dom"/>
</dbReference>
<dbReference type="SMART" id="SM00404">
    <property type="entry name" value="PTPc_motif"/>
    <property type="match status" value="1"/>
</dbReference>
<feature type="transmembrane region" description="Helical" evidence="13">
    <location>
        <begin position="598"/>
        <end position="619"/>
    </location>
</feature>
<feature type="chain" id="PRO_5036210530" description="protein-tyrosine-phosphatase" evidence="14">
    <location>
        <begin position="22"/>
        <end position="1462"/>
    </location>
</feature>
<dbReference type="InterPro" id="IPR000242">
    <property type="entry name" value="PTP_cat"/>
</dbReference>
<dbReference type="InterPro" id="IPR003595">
    <property type="entry name" value="Tyr_Pase_cat"/>
</dbReference>
<feature type="signal peptide" evidence="14">
    <location>
        <begin position="1"/>
        <end position="21"/>
    </location>
</feature>
<dbReference type="InterPro" id="IPR013783">
    <property type="entry name" value="Ig-like_fold"/>
</dbReference>
<feature type="domain" description="Tyrosine-protein phosphatase" evidence="15">
    <location>
        <begin position="687"/>
        <end position="1009"/>
    </location>
</feature>
<dbReference type="PROSITE" id="PS00383">
    <property type="entry name" value="TYR_PHOSPHATASE_1"/>
    <property type="match status" value="1"/>
</dbReference>
<feature type="domain" description="Fibronectin type-III" evidence="18">
    <location>
        <begin position="147"/>
        <end position="244"/>
    </location>
</feature>
<dbReference type="EC" id="3.1.3.48" evidence="2"/>
<evidence type="ECO:0000256" key="5">
    <source>
        <dbReference type="ARBA" id="ARBA00022737"/>
    </source>
</evidence>
<dbReference type="Pfam" id="PF00041">
    <property type="entry name" value="fn3"/>
    <property type="match status" value="3"/>
</dbReference>
<dbReference type="InterPro" id="IPR050713">
    <property type="entry name" value="RTP_Phos/Ushers"/>
</dbReference>
<evidence type="ECO:0000256" key="13">
    <source>
        <dbReference type="SAM" id="Phobius"/>
    </source>
</evidence>
<feature type="region of interest" description="Disordered" evidence="12">
    <location>
        <begin position="627"/>
        <end position="653"/>
    </location>
</feature>
<keyword evidence="6" id="KW-0378">Hydrolase</keyword>
<dbReference type="InterPro" id="IPR003961">
    <property type="entry name" value="FN3_dom"/>
</dbReference>
<keyword evidence="5" id="KW-0677">Repeat</keyword>
<dbReference type="SMART" id="SM00409">
    <property type="entry name" value="IG"/>
    <property type="match status" value="1"/>
</dbReference>
<keyword evidence="3 13" id="KW-0812">Transmembrane</keyword>
<dbReference type="PROSITE" id="PS50056">
    <property type="entry name" value="TYR_PHOSPHATASE_2"/>
    <property type="match status" value="1"/>
</dbReference>
<feature type="domain" description="Fibronectin type-III" evidence="18">
    <location>
        <begin position="368"/>
        <end position="464"/>
    </location>
</feature>
<evidence type="ECO:0000256" key="2">
    <source>
        <dbReference type="ARBA" id="ARBA00013064"/>
    </source>
</evidence>
<dbReference type="Proteomes" id="UP000677054">
    <property type="component" value="Unassembled WGS sequence"/>
</dbReference>
<feature type="compositionally biased region" description="Polar residues" evidence="12">
    <location>
        <begin position="629"/>
        <end position="640"/>
    </location>
</feature>
<dbReference type="PANTHER" id="PTHR46957">
    <property type="entry name" value="CYTOKINE RECEPTOR"/>
    <property type="match status" value="1"/>
</dbReference>
<protein>
    <recommendedName>
        <fullName evidence="2">protein-tyrosine-phosphatase</fullName>
        <ecNumber evidence="2">3.1.3.48</ecNumber>
    </recommendedName>
</protein>
<dbReference type="Pfam" id="PF00102">
    <property type="entry name" value="Y_phosphatase"/>
    <property type="match status" value="3"/>
</dbReference>
<feature type="domain" description="Tyrosine specific protein phosphatases" evidence="16">
    <location>
        <begin position="926"/>
        <end position="1000"/>
    </location>
</feature>
<dbReference type="CDD" id="cd00063">
    <property type="entry name" value="FN3"/>
    <property type="match status" value="4"/>
</dbReference>
<dbReference type="SMART" id="SM00060">
    <property type="entry name" value="FN3"/>
    <property type="match status" value="4"/>
</dbReference>
<evidence type="ECO:0000256" key="1">
    <source>
        <dbReference type="ARBA" id="ARBA00004167"/>
    </source>
</evidence>
<feature type="compositionally biased region" description="Gly residues" evidence="12">
    <location>
        <begin position="644"/>
        <end position="653"/>
    </location>
</feature>
<evidence type="ECO:0000256" key="10">
    <source>
        <dbReference type="ARBA" id="ARBA00023180"/>
    </source>
</evidence>
<evidence type="ECO:0000259" key="18">
    <source>
        <dbReference type="PROSITE" id="PS50853"/>
    </source>
</evidence>
<dbReference type="PROSITE" id="PS50853">
    <property type="entry name" value="FN3"/>
    <property type="match status" value="4"/>
</dbReference>
<feature type="domain" description="Fibronectin type-III" evidence="18">
    <location>
        <begin position="264"/>
        <end position="367"/>
    </location>
</feature>
<dbReference type="PROSITE" id="PS50835">
    <property type="entry name" value="IG_LIKE"/>
    <property type="match status" value="1"/>
</dbReference>
<name>A0A7R9FRA9_9CRUS</name>
<sequence>MWARALVFVLLVSCSWCQVAGLRYRRDGMETPTEIIYAKAGENVTLACPGLTRQSLILALGWKCRGCSTDVHTLPSPSKEVKLLEFEGDSSKLWKESPRLSLLTSDAHSLHIERVSPGDSGDYKCLVNNRPRPQAIMRLLVQDVPAPPGQPLITGFNSRAVDLSWAPPVSSHNSPIRNYVIQRRVGDMGSWEEESKLKVPSETLAVEIKGLDPFTVYSFRVMAVNAMGMSPPSRSSYPIITLRERTRKFEAGAFAFLAICPRAPSGKPTITLATNESSTSVLLRWVPPPSASLHGEFVGYRIAYRMRDEPETNTREVEVLDRSVREHVLSGLRPFTQYMVSLQVFNPAGKGPAASVIVMTDEGVPGPPVDLSVLEIGDTWVRLRWSAPVTPNGILHGYRVYFIHNNFTDARTLRLEELKDQPKSIDYALEGLKPYTDYEMWVKSFTWRHEGEASKPTVLRTDIGAPGEPRVLNSTCKAPNSLLVYWAQPAEIHGDINFYYVTYLGESEAEDFHYEEEVMVATSLENKVHSLLLGNLTPAVYHVRVAGAARSLFDPSVLRRGPFSEPKGVVVTLDCSYQGVAADSSPSLPLSFPLSPTLLAGAVAGLLATILAILAFLIWRRNQKPRARGQTTANGGQPYSNGKPGTGGSEKGVGLGVGGEDAATASIPVALFPAHVAQLHADGGLGFTKEFRALQDATDVHLTADTAALFENKSKNRYQNVLPYDHSLVKLKSTSKRSKGEYINASYVDGWDKDKAYIASQGPLPGTFGAFWQMVWEQRTATIVMITNLIERGRLLVLDINFLCEGSPVPLIAYLNPMSSIIPRLLCPLPFHCCTKETELDDGSNEETSPLLQKKCDQYWPSEGSQVYGGIRVKSTKEVVRASYTIRHFTISRATGKLRGGGGRERRVEQWHFTAWPDHGTPSHPLPVIRFVRMSVKANPPGAGPILVHCSAGVGRTGTYMVLDAMLKQLDSENALGVYEFLRRIRTQRPFLVQTEEQYVFLHEALLAVVQLRPCPLDFTLQALNKHVQTLSSSPESQLLQHFKLLQSFRPVDAEASAALATVNAAKNRHWEFIPLDESRVHLSPDAGVPGSDFINASWLTGFTSSREMIITQHPLIETLSTFWQLVWEHDVSTIVVLETPTQGFPAICPEQESEPMDMGRVEVRLQCPASVEEGTGVTSRRLVIGPPPPGDTEGSHQVTLLEFPYLETRDPTPLLQRISDAPLPILIVDRYGGREGCLLACLHALRQEYLSENSVDVFLQATLCQQARPNAWKRPEDYLVLCKCLAAVLSGDTKSWAENLKSRPISSYSEPGFSATESPWSWDQQCVSYSTVRTLDRGGPKGLGRESGQLGHHPAVLYATFNRHGPPSYYETQLARSYAAVVSEVQYRKRSSEIRDRDVSPSQSDCSVVTVLNATATTGGTATTTGSLTTATGGLLRTPPEGMEAASIPFFDVNSLPEEMV</sequence>
<dbReference type="GO" id="GO:0004725">
    <property type="term" value="F:protein tyrosine phosphatase activity"/>
    <property type="evidence" value="ECO:0007669"/>
    <property type="project" value="UniProtKB-EC"/>
</dbReference>
<organism evidence="19">
    <name type="scientific">Darwinula stevensoni</name>
    <dbReference type="NCBI Taxonomy" id="69355"/>
    <lineage>
        <taxon>Eukaryota</taxon>
        <taxon>Metazoa</taxon>
        <taxon>Ecdysozoa</taxon>
        <taxon>Arthropoda</taxon>
        <taxon>Crustacea</taxon>
        <taxon>Oligostraca</taxon>
        <taxon>Ostracoda</taxon>
        <taxon>Podocopa</taxon>
        <taxon>Podocopida</taxon>
        <taxon>Darwinulocopina</taxon>
        <taxon>Darwinuloidea</taxon>
        <taxon>Darwinulidae</taxon>
        <taxon>Darwinula</taxon>
    </lineage>
</organism>
<comment type="subcellular location">
    <subcellularLocation>
        <location evidence="1">Membrane</location>
        <topology evidence="1">Single-pass membrane protein</topology>
    </subcellularLocation>
</comment>
<evidence type="ECO:0000256" key="12">
    <source>
        <dbReference type="SAM" id="MobiDB-lite"/>
    </source>
</evidence>
<dbReference type="InterPro" id="IPR036179">
    <property type="entry name" value="Ig-like_dom_sf"/>
</dbReference>
<accession>A0A7R9FRA9</accession>
<dbReference type="PRINTS" id="PR00700">
    <property type="entry name" value="PRTYPHPHTASE"/>
</dbReference>
<evidence type="ECO:0000256" key="8">
    <source>
        <dbReference type="ARBA" id="ARBA00022989"/>
    </source>
</evidence>
<evidence type="ECO:0000256" key="4">
    <source>
        <dbReference type="ARBA" id="ARBA00022729"/>
    </source>
</evidence>
<evidence type="ECO:0000259" key="17">
    <source>
        <dbReference type="PROSITE" id="PS50835"/>
    </source>
</evidence>
<dbReference type="SMART" id="SM00194">
    <property type="entry name" value="PTPc"/>
    <property type="match status" value="2"/>
</dbReference>
<dbReference type="Gene3D" id="2.60.40.10">
    <property type="entry name" value="Immunoglobulins"/>
    <property type="match status" value="5"/>
</dbReference>
<keyword evidence="9 13" id="KW-0472">Membrane</keyword>
<dbReference type="InterPro" id="IPR029021">
    <property type="entry name" value="Prot-tyrosine_phosphatase-like"/>
</dbReference>
<evidence type="ECO:0000313" key="20">
    <source>
        <dbReference type="Proteomes" id="UP000677054"/>
    </source>
</evidence>
<keyword evidence="8 13" id="KW-1133">Transmembrane helix</keyword>
<feature type="domain" description="Ig-like" evidence="17">
    <location>
        <begin position="41"/>
        <end position="137"/>
    </location>
</feature>
<keyword evidence="7" id="KW-0904">Protein phosphatase</keyword>
<keyword evidence="10" id="KW-0325">Glycoprotein</keyword>
<dbReference type="GO" id="GO:0016020">
    <property type="term" value="C:membrane"/>
    <property type="evidence" value="ECO:0007669"/>
    <property type="project" value="UniProtKB-SubCell"/>
</dbReference>
<keyword evidence="4 14" id="KW-0732">Signal</keyword>
<evidence type="ECO:0000256" key="7">
    <source>
        <dbReference type="ARBA" id="ARBA00022912"/>
    </source>
</evidence>
<gene>
    <name evidence="19" type="ORF">DSTB1V02_LOCUS11793</name>
</gene>
<evidence type="ECO:0000256" key="6">
    <source>
        <dbReference type="ARBA" id="ARBA00022801"/>
    </source>
</evidence>
<dbReference type="InterPro" id="IPR036116">
    <property type="entry name" value="FN3_sf"/>
</dbReference>
<evidence type="ECO:0000256" key="9">
    <source>
        <dbReference type="ARBA" id="ARBA00023136"/>
    </source>
</evidence>
<evidence type="ECO:0000313" key="19">
    <source>
        <dbReference type="EMBL" id="CAD7252032.1"/>
    </source>
</evidence>
<dbReference type="EMBL" id="CAJPEV010004044">
    <property type="protein sequence ID" value="CAG0901062.1"/>
    <property type="molecule type" value="Genomic_DNA"/>
</dbReference>
<dbReference type="SUPFAM" id="SSF52799">
    <property type="entry name" value="(Phosphotyrosine protein) phosphatases II"/>
    <property type="match status" value="2"/>
</dbReference>
<dbReference type="InterPro" id="IPR016130">
    <property type="entry name" value="Tyr_Pase_AS"/>
</dbReference>
<dbReference type="EMBL" id="LR903561">
    <property type="protein sequence ID" value="CAD7252032.1"/>
    <property type="molecule type" value="Genomic_DNA"/>
</dbReference>
<dbReference type="FunFam" id="2.60.40.10:FF:000028">
    <property type="entry name" value="Neuronal cell adhesion molecule"/>
    <property type="match status" value="1"/>
</dbReference>
<dbReference type="InterPro" id="IPR003599">
    <property type="entry name" value="Ig_sub"/>
</dbReference>
<proteinExistence type="predicted"/>
<dbReference type="GO" id="GO:0048666">
    <property type="term" value="P:neuron development"/>
    <property type="evidence" value="ECO:0007669"/>
    <property type="project" value="UniProtKB-ARBA"/>
</dbReference>
<keyword evidence="20" id="KW-1185">Reference proteome</keyword>
<dbReference type="PRINTS" id="PR00014">
    <property type="entry name" value="FNTYPEIII"/>
</dbReference>
<dbReference type="Gene3D" id="3.90.190.10">
    <property type="entry name" value="Protein tyrosine phosphatase superfamily"/>
    <property type="match status" value="2"/>
</dbReference>
<comment type="catalytic activity">
    <reaction evidence="11">
        <text>O-phospho-L-tyrosyl-[protein] + H2O = L-tyrosyl-[protein] + phosphate</text>
        <dbReference type="Rhea" id="RHEA:10684"/>
        <dbReference type="Rhea" id="RHEA-COMP:10136"/>
        <dbReference type="Rhea" id="RHEA-COMP:20101"/>
        <dbReference type="ChEBI" id="CHEBI:15377"/>
        <dbReference type="ChEBI" id="CHEBI:43474"/>
        <dbReference type="ChEBI" id="CHEBI:46858"/>
        <dbReference type="ChEBI" id="CHEBI:61978"/>
        <dbReference type="EC" id="3.1.3.48"/>
    </reaction>
</comment>